<keyword evidence="2" id="KW-1185">Reference proteome</keyword>
<gene>
    <name evidence="1" type="ORF">L2E82_40016</name>
</gene>
<dbReference type="Proteomes" id="UP001055811">
    <property type="component" value="Linkage Group LG07"/>
</dbReference>
<organism evidence="1 2">
    <name type="scientific">Cichorium intybus</name>
    <name type="common">Chicory</name>
    <dbReference type="NCBI Taxonomy" id="13427"/>
    <lineage>
        <taxon>Eukaryota</taxon>
        <taxon>Viridiplantae</taxon>
        <taxon>Streptophyta</taxon>
        <taxon>Embryophyta</taxon>
        <taxon>Tracheophyta</taxon>
        <taxon>Spermatophyta</taxon>
        <taxon>Magnoliopsida</taxon>
        <taxon>eudicotyledons</taxon>
        <taxon>Gunneridae</taxon>
        <taxon>Pentapetalae</taxon>
        <taxon>asterids</taxon>
        <taxon>campanulids</taxon>
        <taxon>Asterales</taxon>
        <taxon>Asteraceae</taxon>
        <taxon>Cichorioideae</taxon>
        <taxon>Cichorieae</taxon>
        <taxon>Cichoriinae</taxon>
        <taxon>Cichorium</taxon>
    </lineage>
</organism>
<evidence type="ECO:0000313" key="1">
    <source>
        <dbReference type="EMBL" id="KAI3710240.1"/>
    </source>
</evidence>
<reference evidence="2" key="1">
    <citation type="journal article" date="2022" name="Mol. Ecol. Resour.">
        <title>The genomes of chicory, endive, great burdock and yacon provide insights into Asteraceae palaeo-polyploidization history and plant inulin production.</title>
        <authorList>
            <person name="Fan W."/>
            <person name="Wang S."/>
            <person name="Wang H."/>
            <person name="Wang A."/>
            <person name="Jiang F."/>
            <person name="Liu H."/>
            <person name="Zhao H."/>
            <person name="Xu D."/>
            <person name="Zhang Y."/>
        </authorList>
    </citation>
    <scope>NUCLEOTIDE SEQUENCE [LARGE SCALE GENOMIC DNA]</scope>
    <source>
        <strain evidence="2">cv. Punajuju</strain>
    </source>
</reference>
<protein>
    <submittedName>
        <fullName evidence="1">Uncharacterized protein</fullName>
    </submittedName>
</protein>
<reference evidence="1 2" key="2">
    <citation type="journal article" date="2022" name="Mol. Ecol. Resour.">
        <title>The genomes of chicory, endive, great burdock and yacon provide insights into Asteraceae paleo-polyploidization history and plant inulin production.</title>
        <authorList>
            <person name="Fan W."/>
            <person name="Wang S."/>
            <person name="Wang H."/>
            <person name="Wang A."/>
            <person name="Jiang F."/>
            <person name="Liu H."/>
            <person name="Zhao H."/>
            <person name="Xu D."/>
            <person name="Zhang Y."/>
        </authorList>
    </citation>
    <scope>NUCLEOTIDE SEQUENCE [LARGE SCALE GENOMIC DNA]</scope>
    <source>
        <strain evidence="2">cv. Punajuju</strain>
        <tissue evidence="1">Leaves</tissue>
    </source>
</reference>
<sequence length="83" mass="9527">MHAYLSLINSYFKDSSKSTLINHMNFHVAPTHNIHSAAIVHHLHSHCPISRTPPQPKQEDTHPLKIPINHFQKAQRITSKSYV</sequence>
<proteinExistence type="predicted"/>
<dbReference type="EMBL" id="CM042015">
    <property type="protein sequence ID" value="KAI3710240.1"/>
    <property type="molecule type" value="Genomic_DNA"/>
</dbReference>
<evidence type="ECO:0000313" key="2">
    <source>
        <dbReference type="Proteomes" id="UP001055811"/>
    </source>
</evidence>
<name>A0ACB9AJX0_CICIN</name>
<comment type="caution">
    <text evidence="1">The sequence shown here is derived from an EMBL/GenBank/DDBJ whole genome shotgun (WGS) entry which is preliminary data.</text>
</comment>
<accession>A0ACB9AJX0</accession>